<evidence type="ECO:0000313" key="4">
    <source>
        <dbReference type="Proteomes" id="UP000433101"/>
    </source>
</evidence>
<feature type="region of interest" description="Disordered" evidence="1">
    <location>
        <begin position="193"/>
        <end position="248"/>
    </location>
</feature>
<dbReference type="Gene3D" id="2.60.120.1440">
    <property type="match status" value="1"/>
</dbReference>
<dbReference type="Pfam" id="PF04773">
    <property type="entry name" value="FecR"/>
    <property type="match status" value="1"/>
</dbReference>
<evidence type="ECO:0000259" key="2">
    <source>
        <dbReference type="Pfam" id="PF04773"/>
    </source>
</evidence>
<dbReference type="PANTHER" id="PTHR38731:SF3">
    <property type="entry name" value="BLL6125 PROTEIN"/>
    <property type="match status" value="1"/>
</dbReference>
<evidence type="ECO:0000256" key="1">
    <source>
        <dbReference type="SAM" id="MobiDB-lite"/>
    </source>
</evidence>
<accession>A0A7X3LY51</accession>
<dbReference type="AlphaFoldDB" id="A0A7X3LY51"/>
<dbReference type="PANTHER" id="PTHR38731">
    <property type="entry name" value="LIPL45-RELATED LIPOPROTEIN-RELATED"/>
    <property type="match status" value="1"/>
</dbReference>
<evidence type="ECO:0000313" key="3">
    <source>
        <dbReference type="EMBL" id="MXN67225.1"/>
    </source>
</evidence>
<organism evidence="3 4">
    <name type="scientific">Stappia sediminis</name>
    <dbReference type="NCBI Taxonomy" id="2692190"/>
    <lineage>
        <taxon>Bacteria</taxon>
        <taxon>Pseudomonadati</taxon>
        <taxon>Pseudomonadota</taxon>
        <taxon>Alphaproteobacteria</taxon>
        <taxon>Hyphomicrobiales</taxon>
        <taxon>Stappiaceae</taxon>
        <taxon>Stappia</taxon>
    </lineage>
</organism>
<proteinExistence type="predicted"/>
<feature type="domain" description="FecR protein" evidence="2">
    <location>
        <begin position="27"/>
        <end position="126"/>
    </location>
</feature>
<comment type="caution">
    <text evidence="3">The sequence shown here is derived from an EMBL/GenBank/DDBJ whole genome shotgun (WGS) entry which is preliminary data.</text>
</comment>
<reference evidence="3 4" key="1">
    <citation type="submission" date="2019-12" db="EMBL/GenBank/DDBJ databases">
        <authorList>
            <person name="Li M."/>
        </authorList>
    </citation>
    <scope>NUCLEOTIDE SEQUENCE [LARGE SCALE GENOMIC DNA]</scope>
    <source>
        <strain evidence="3 4">GBMRC 2046</strain>
    </source>
</reference>
<dbReference type="Proteomes" id="UP000433101">
    <property type="component" value="Unassembled WGS sequence"/>
</dbReference>
<gene>
    <name evidence="3" type="ORF">GR183_20145</name>
</gene>
<sequence length="248" mass="26672">MPDARRISAKAEVDIVIVRGTAVQEGDRIATDAAGLVHLIFSDQTKLVVGPRSSLLIESYLLRSSSTANNFTVRALGGSFRMITGNSEKRAYRINTPTATIGVRGTEFDMSVEPNGATRVVVFSGATDICTYDGFCQILRGGCAMAQAAPRQDVELLEDESVREEQLRANFPFVKTQNPLRADFQVSLDDCPTLGLQPSAPTQRRAGTDTDPAALASPPLVQRVGLFPSQEEPEDRGVVELTNSGSAN</sequence>
<dbReference type="EMBL" id="WUMV01000009">
    <property type="protein sequence ID" value="MXN67225.1"/>
    <property type="molecule type" value="Genomic_DNA"/>
</dbReference>
<protein>
    <recommendedName>
        <fullName evidence="2">FecR protein domain-containing protein</fullName>
    </recommendedName>
</protein>
<name>A0A7X3LY51_9HYPH</name>
<keyword evidence="4" id="KW-1185">Reference proteome</keyword>
<dbReference type="InterPro" id="IPR006860">
    <property type="entry name" value="FecR"/>
</dbReference>